<dbReference type="GO" id="GO:0030246">
    <property type="term" value="F:carbohydrate binding"/>
    <property type="evidence" value="ECO:0007669"/>
    <property type="project" value="TreeGrafter"/>
</dbReference>
<keyword evidence="4" id="KW-1185">Reference proteome</keyword>
<dbReference type="GO" id="GO:0055085">
    <property type="term" value="P:transmembrane transport"/>
    <property type="evidence" value="ECO:0007669"/>
    <property type="project" value="InterPro"/>
</dbReference>
<dbReference type="Gene3D" id="3.40.190.170">
    <property type="entry name" value="Bacterial extracellular solute-binding protein, family 7"/>
    <property type="match status" value="1"/>
</dbReference>
<comment type="caution">
    <text evidence="3">The sequence shown here is derived from an EMBL/GenBank/DDBJ whole genome shotgun (WGS) entry which is preliminary data.</text>
</comment>
<dbReference type="Pfam" id="PF03480">
    <property type="entry name" value="DctP"/>
    <property type="match status" value="1"/>
</dbReference>
<dbReference type="PANTHER" id="PTHR33376:SF2">
    <property type="entry name" value="DICARBOXYLATE-BINDING PERIPLASMIC PROTEIN"/>
    <property type="match status" value="1"/>
</dbReference>
<evidence type="ECO:0000256" key="2">
    <source>
        <dbReference type="SAM" id="SignalP"/>
    </source>
</evidence>
<dbReference type="PANTHER" id="PTHR33376">
    <property type="match status" value="1"/>
</dbReference>
<proteinExistence type="predicted"/>
<dbReference type="PIRSF" id="PIRSF006470">
    <property type="entry name" value="DctB"/>
    <property type="match status" value="1"/>
</dbReference>
<gene>
    <name evidence="3" type="ORF">M989_00791</name>
</gene>
<dbReference type="PATRIC" id="fig|1354264.4.peg.824"/>
<protein>
    <submittedName>
        <fullName evidence="3">Periplasmic component of a TRAP-type C4-dicarboxylate transporter</fullName>
    </submittedName>
</protein>
<dbReference type="InterPro" id="IPR004682">
    <property type="entry name" value="TRAP_DctP"/>
</dbReference>
<sequence>MLRRKLALSVLSFSLLMGSAAAMAKTVFIASDVHPADYPTTAAVIHMGEKLSQQTDGRLSIRMFPSGQMGDESTTLEKTRAGAIDILRVSMAPVGGILPQVSVFNMPFVFRDTDHQHKVLDGDVGSKLAKEISDSNLGLVFLGWMDAGSRSLITKKPITTLDDLKGVKIRLQNNPIGLDTFKALGANPIVLPVGDVFASLQTGVIDAAENNEPTFDTENYVVAGTKYFDLTEHFMIPEVLAFSKRKWSKLSAEDQALIVKLAKEAQAEERVLWAEYVEKSKQRLQSQGVKFLPVDKKPFVDATAPVREKYGKQFSDLMQEIQDTK</sequence>
<dbReference type="Proteomes" id="UP000078386">
    <property type="component" value="Unassembled WGS sequence"/>
</dbReference>
<keyword evidence="1 2" id="KW-0732">Signal</keyword>
<dbReference type="EMBL" id="LXEU01000015">
    <property type="protein sequence ID" value="OAT55769.1"/>
    <property type="molecule type" value="Genomic_DNA"/>
</dbReference>
<feature type="signal peptide" evidence="2">
    <location>
        <begin position="1"/>
        <end position="24"/>
    </location>
</feature>
<name>A0A1B7K6K4_9ENTR</name>
<evidence type="ECO:0000256" key="1">
    <source>
        <dbReference type="ARBA" id="ARBA00022729"/>
    </source>
</evidence>
<feature type="chain" id="PRO_5008595987" evidence="2">
    <location>
        <begin position="25"/>
        <end position="325"/>
    </location>
</feature>
<dbReference type="GO" id="GO:0030288">
    <property type="term" value="C:outer membrane-bounded periplasmic space"/>
    <property type="evidence" value="ECO:0007669"/>
    <property type="project" value="InterPro"/>
</dbReference>
<evidence type="ECO:0000313" key="4">
    <source>
        <dbReference type="Proteomes" id="UP000078386"/>
    </source>
</evidence>
<dbReference type="SUPFAM" id="SSF53850">
    <property type="entry name" value="Periplasmic binding protein-like II"/>
    <property type="match status" value="1"/>
</dbReference>
<dbReference type="NCBIfam" id="NF037995">
    <property type="entry name" value="TRAP_S1"/>
    <property type="match status" value="1"/>
</dbReference>
<dbReference type="InterPro" id="IPR018389">
    <property type="entry name" value="DctP_fam"/>
</dbReference>
<dbReference type="RefSeq" id="WP_064542326.1">
    <property type="nucleotide sequence ID" value="NZ_LXEU01000015.1"/>
</dbReference>
<dbReference type="NCBIfam" id="TIGR00787">
    <property type="entry name" value="dctP"/>
    <property type="match status" value="1"/>
</dbReference>
<organism evidence="3 4">
    <name type="scientific">Kluyvera georgiana ATCC 51603</name>
    <dbReference type="NCBI Taxonomy" id="1354264"/>
    <lineage>
        <taxon>Bacteria</taxon>
        <taxon>Pseudomonadati</taxon>
        <taxon>Pseudomonadota</taxon>
        <taxon>Gammaproteobacteria</taxon>
        <taxon>Enterobacterales</taxon>
        <taxon>Enterobacteriaceae</taxon>
        <taxon>Kluyvera</taxon>
    </lineage>
</organism>
<accession>A0A1B7K6K4</accession>
<dbReference type="InterPro" id="IPR038404">
    <property type="entry name" value="TRAP_DctP_sf"/>
</dbReference>
<dbReference type="CDD" id="cd13671">
    <property type="entry name" value="PBP2_TRAP_SBP_like_3"/>
    <property type="match status" value="1"/>
</dbReference>
<dbReference type="AlphaFoldDB" id="A0A1B7K6K4"/>
<evidence type="ECO:0000313" key="3">
    <source>
        <dbReference type="EMBL" id="OAT55769.1"/>
    </source>
</evidence>
<reference evidence="3 4" key="1">
    <citation type="submission" date="2016-04" db="EMBL/GenBank/DDBJ databases">
        <title>ATOL: Assembling a taxonomically balanced genome-scale reconstruction of the evolutionary history of the Enterobacteriaceae.</title>
        <authorList>
            <person name="Plunkett G.III."/>
            <person name="Neeno-Eckwall E.C."/>
            <person name="Glasner J.D."/>
            <person name="Perna N.T."/>
        </authorList>
    </citation>
    <scope>NUCLEOTIDE SEQUENCE [LARGE SCALE GENOMIC DNA]</scope>
    <source>
        <strain evidence="3 4">ATCC 51603</strain>
    </source>
</reference>